<name>A0A840FXV1_9BURK</name>
<dbReference type="AlphaFoldDB" id="A0A840FXV1"/>
<reference evidence="1 2" key="1">
    <citation type="submission" date="2020-08" db="EMBL/GenBank/DDBJ databases">
        <title>Genomic Encyclopedia of Type Strains, Phase IV (KMG-V): Genome sequencing to study the core and pangenomes of soil and plant-associated prokaryotes.</title>
        <authorList>
            <person name="Whitman W."/>
        </authorList>
    </citation>
    <scope>NUCLEOTIDE SEQUENCE [LARGE SCALE GENOMIC DNA]</scope>
    <source>
        <strain evidence="1 2">34/80</strain>
    </source>
</reference>
<sequence length="110" mass="12670">MDRYKNTNHLLRLLDCYLLDSIGELGQEQLQTLVSLEPMLQRAWKSEGTWKQLIEEQMNFQPTVPAKIRTFWLGYIKAAEVQGLPALPIDFVVSFVDQNFPHLVGGEDVH</sequence>
<gene>
    <name evidence="1" type="ORF">GGD71_005824</name>
</gene>
<dbReference type="EMBL" id="JACIFZ010000010">
    <property type="protein sequence ID" value="MBB4225015.1"/>
    <property type="molecule type" value="Genomic_DNA"/>
</dbReference>
<comment type="caution">
    <text evidence="1">The sequence shown here is derived from an EMBL/GenBank/DDBJ whole genome shotgun (WGS) entry which is preliminary data.</text>
</comment>
<protein>
    <submittedName>
        <fullName evidence="1">Uncharacterized protein</fullName>
    </submittedName>
</protein>
<evidence type="ECO:0000313" key="2">
    <source>
        <dbReference type="Proteomes" id="UP000524450"/>
    </source>
</evidence>
<accession>A0A840FXV1</accession>
<organism evidence="1 2">
    <name type="scientific">Variovorax guangxiensis</name>
    <dbReference type="NCBI Taxonomy" id="1775474"/>
    <lineage>
        <taxon>Bacteria</taxon>
        <taxon>Pseudomonadati</taxon>
        <taxon>Pseudomonadota</taxon>
        <taxon>Betaproteobacteria</taxon>
        <taxon>Burkholderiales</taxon>
        <taxon>Comamonadaceae</taxon>
        <taxon>Variovorax</taxon>
    </lineage>
</organism>
<evidence type="ECO:0000313" key="1">
    <source>
        <dbReference type="EMBL" id="MBB4225015.1"/>
    </source>
</evidence>
<dbReference type="RefSeq" id="WP_184641876.1">
    <property type="nucleotide sequence ID" value="NZ_JACIFZ010000010.1"/>
</dbReference>
<proteinExistence type="predicted"/>
<dbReference type="Proteomes" id="UP000524450">
    <property type="component" value="Unassembled WGS sequence"/>
</dbReference>